<sequence>MRRYRVEGPCPELGMVLAKMTAELAPGEEAVVESRWRYVATDLAKSAGLVRMSVVDVKEGPGGVFEIRVRKLG</sequence>
<dbReference type="SUPFAM" id="SSF64307">
    <property type="entry name" value="SirA-like"/>
    <property type="match status" value="1"/>
</dbReference>
<dbReference type="RefSeq" id="WP_012349470.1">
    <property type="nucleotide sequence ID" value="NC_010525.1"/>
</dbReference>
<keyword evidence="2" id="KW-1185">Reference proteome</keyword>
<dbReference type="AlphaFoldDB" id="B1YA75"/>
<reference evidence="1" key="1">
    <citation type="submission" date="2008-03" db="EMBL/GenBank/DDBJ databases">
        <title>Complete sequence of Thermoproteus neutrophilus V24Sta.</title>
        <authorList>
            <consortium name="US DOE Joint Genome Institute"/>
            <person name="Copeland A."/>
            <person name="Lucas S."/>
            <person name="Lapidus A."/>
            <person name="Glavina del Rio T."/>
            <person name="Dalin E."/>
            <person name="Tice H."/>
            <person name="Bruce D."/>
            <person name="Goodwin L."/>
            <person name="Pitluck S."/>
            <person name="Sims D."/>
            <person name="Brettin T."/>
            <person name="Detter J.C."/>
            <person name="Han C."/>
            <person name="Kuske C.R."/>
            <person name="Schmutz J."/>
            <person name="Larimer F."/>
            <person name="Land M."/>
            <person name="Hauser L."/>
            <person name="Kyrpides N."/>
            <person name="Mikhailova N."/>
            <person name="Biddle J.F."/>
            <person name="Zhang Z."/>
            <person name="Fitz-Gibbon S.T."/>
            <person name="Lowe T.M."/>
            <person name="Saltikov C."/>
            <person name="House C.H."/>
            <person name="Richardson P."/>
        </authorList>
    </citation>
    <scope>NUCLEOTIDE SEQUENCE [LARGE SCALE GENOMIC DNA]</scope>
    <source>
        <strain evidence="1">V24Sta</strain>
    </source>
</reference>
<dbReference type="HOGENOM" id="CLU_2695978_0_0_2"/>
<dbReference type="InterPro" id="IPR036868">
    <property type="entry name" value="TusA-like_sf"/>
</dbReference>
<dbReference type="STRING" id="444157.Tneu_0091"/>
<proteinExistence type="predicted"/>
<gene>
    <name evidence="1" type="ordered locus">Tneu_0091</name>
</gene>
<dbReference type="GeneID" id="6164483"/>
<dbReference type="Proteomes" id="UP000001694">
    <property type="component" value="Chromosome"/>
</dbReference>
<evidence type="ECO:0008006" key="3">
    <source>
        <dbReference type="Google" id="ProtNLM"/>
    </source>
</evidence>
<evidence type="ECO:0000313" key="1">
    <source>
        <dbReference type="EMBL" id="ACB39049.1"/>
    </source>
</evidence>
<dbReference type="KEGG" id="tne:Tneu_0091"/>
<dbReference type="OrthoDB" id="27327at2157"/>
<protein>
    <recommendedName>
        <fullName evidence="3">Sulfurtransferase TusA family protein</fullName>
    </recommendedName>
</protein>
<dbReference type="EMBL" id="CP001014">
    <property type="protein sequence ID" value="ACB39049.1"/>
    <property type="molecule type" value="Genomic_DNA"/>
</dbReference>
<name>B1YA75_PYRNV</name>
<evidence type="ECO:0000313" key="2">
    <source>
        <dbReference type="Proteomes" id="UP000001694"/>
    </source>
</evidence>
<dbReference type="eggNOG" id="arCOG07004">
    <property type="taxonomic scope" value="Archaea"/>
</dbReference>
<organism evidence="1 2">
    <name type="scientific">Pyrobaculum neutrophilum (strain DSM 2338 / JCM 9278 / NBRC 100436 / V24Sta)</name>
    <name type="common">Thermoproteus neutrophilus</name>
    <dbReference type="NCBI Taxonomy" id="444157"/>
    <lineage>
        <taxon>Archaea</taxon>
        <taxon>Thermoproteota</taxon>
        <taxon>Thermoprotei</taxon>
        <taxon>Thermoproteales</taxon>
        <taxon>Thermoproteaceae</taxon>
        <taxon>Pyrobaculum</taxon>
    </lineage>
</organism>
<accession>B1YA75</accession>